<evidence type="ECO:0000313" key="1">
    <source>
        <dbReference type="EMBL" id="KAI8424789.1"/>
    </source>
</evidence>
<evidence type="ECO:0000313" key="2">
    <source>
        <dbReference type="Proteomes" id="UP001064048"/>
    </source>
</evidence>
<accession>A0ACC0JKY3</accession>
<dbReference type="EMBL" id="CM046111">
    <property type="protein sequence ID" value="KAI8424789.1"/>
    <property type="molecule type" value="Genomic_DNA"/>
</dbReference>
<organism evidence="1 2">
    <name type="scientific">Choristoneura fumiferana</name>
    <name type="common">Spruce budworm moth</name>
    <name type="synonym">Archips fumiferana</name>
    <dbReference type="NCBI Taxonomy" id="7141"/>
    <lineage>
        <taxon>Eukaryota</taxon>
        <taxon>Metazoa</taxon>
        <taxon>Ecdysozoa</taxon>
        <taxon>Arthropoda</taxon>
        <taxon>Hexapoda</taxon>
        <taxon>Insecta</taxon>
        <taxon>Pterygota</taxon>
        <taxon>Neoptera</taxon>
        <taxon>Endopterygota</taxon>
        <taxon>Lepidoptera</taxon>
        <taxon>Glossata</taxon>
        <taxon>Ditrysia</taxon>
        <taxon>Tortricoidea</taxon>
        <taxon>Tortricidae</taxon>
        <taxon>Tortricinae</taxon>
        <taxon>Choristoneura</taxon>
    </lineage>
</organism>
<name>A0ACC0JKY3_CHOFU</name>
<sequence>MESSFIDYRDKTRAESDSDTEIIDDSIDESFILTTKTPLKKNHTVIPDSEESLVDDESDEVEDKVSKTQAQKPVKQQSIQESVVYSSDDDSDTDNSIIIEKNKNNKMKCMKDTPLKIENGKVGKGNDSEESDASDDSGTEGSDEDDEDDESDETDDAADEDQMAMSRATRMSIMGIIPKQNESDESDFIESDDSLKRSIAGSTESLTELPAVDLTCQVPAKLTTPAQKPPQTTTEQQPLKTPEKPETENLNDSVLTCSPIASPLHNITNELNNSKPNSPVLAQFTPRSIEQKSLKDKVLSKLIADDAANKENARVDDDDVTVIDSTPKAKADSSTSQRSKDNTIRQYLPPPSYPNQVVYVKKHVRRQGDRVGNMVVEPSQPAPADVARDGFGQGLSWDDLQKASNAVQPRMFGKQVVKGGTLVVCPASLIGRGEVKKHCLPHRISTCLHHGAARAAQPQRLAHCDMVMTTYNILQRDSEKGHIVRNHKSATSRAVCGLRARRRWALTGTPVHNKDLDLFALLKYLRCTPFDDLAVGLPSRTAHDKHVSLSKEELNVYQKILVLLLRLRQVCCHCGLIAAMLDPEDAAADWTSVLRLVERELAAARVRSATLSGAVPVPARAALVADLNNPPPALGTGDTLLRAAGGARAQRHAQRRRARARARALVADLNNPASGVRVRTEYGVRTGTLCCELPAARVRSATLSGAVPVPARAALVADLNNPASGVRVRTEYGVRTGTLCCELPAARVRSATLSGAVPVPARAALVADLNNPASGVRVRTEYGVRTGTLCCELPAARVRSATLSGAVPVPARAALVADLNNPASGVRLPAARVRSATLSGAVPVPARAALVADLNNPASGVRLPAARVRSATLSGAVPVPARPPLVADLNNPASGVRVRTEYGQGHSVASCRRRACAAPRSAAPCPCPRAPPSSRTSTTPPPALGTYGVRTGTLCCELPAARVRSATLSGAVPVPARAALVADLNNPASGVRLPAARVRSATLSGAVPVPARAALVADLNNPASGVRLPAARVRSATLSGAVPVPARAALVADLNNPASGVRVRTEYGVRTGTLCCELPAARVRSATLSGAVPVPARAALVADLNNPASGVRVRTEYGQGHSVASCRRRACAAPRSAAPCPCPRAPPSSRTSTTPPPALGYVRSTDRDTLLRAAGGARAQRHAQRRRARAARAALVADLNNPASGVRLPAARVRSATLSGAVPVPARAALVADLNNPASGVRLPAARVRSATLSGAVPVPARAALVADLNNPPPALGYVRSTDRDTLLRAARRACAAPRSAAPCPCPRAPPSSRTSTTPPPALGYVRSTEGTLCCELPAARVRSATLSGAVPVPARAALVADLNNPASGVRLPAARVRSATLSGAVPVPARAALVADLNNPPPALGYVRSTEYGQGHSVASCRRRALRSARSAAPCPCPRAPPSSRTSTTPPPALRPVQPLAIGTPLAMFKFKKILLTQEPT</sequence>
<protein>
    <submittedName>
        <fullName evidence="1">Uncharacterized protein</fullName>
    </submittedName>
</protein>
<comment type="caution">
    <text evidence="1">The sequence shown here is derived from an EMBL/GenBank/DDBJ whole genome shotgun (WGS) entry which is preliminary data.</text>
</comment>
<reference evidence="1 2" key="1">
    <citation type="journal article" date="2022" name="Genome Biol. Evol.">
        <title>The Spruce Budworm Genome: Reconstructing the Evolutionary History of Antifreeze Proteins.</title>
        <authorList>
            <person name="Beliveau C."/>
            <person name="Gagne P."/>
            <person name="Picq S."/>
            <person name="Vernygora O."/>
            <person name="Keeling C.I."/>
            <person name="Pinkney K."/>
            <person name="Doucet D."/>
            <person name="Wen F."/>
            <person name="Johnston J.S."/>
            <person name="Maaroufi H."/>
            <person name="Boyle B."/>
            <person name="Laroche J."/>
            <person name="Dewar K."/>
            <person name="Juretic N."/>
            <person name="Blackburn G."/>
            <person name="Nisole A."/>
            <person name="Brunet B."/>
            <person name="Brandao M."/>
            <person name="Lumley L."/>
            <person name="Duan J."/>
            <person name="Quan G."/>
            <person name="Lucarotti C.J."/>
            <person name="Roe A.D."/>
            <person name="Sperling F.A.H."/>
            <person name="Levesque R.C."/>
            <person name="Cusson M."/>
        </authorList>
    </citation>
    <scope>NUCLEOTIDE SEQUENCE [LARGE SCALE GENOMIC DNA]</scope>
    <source>
        <strain evidence="1">Glfc:IPQL:Cfum</strain>
    </source>
</reference>
<proteinExistence type="predicted"/>
<dbReference type="Proteomes" id="UP001064048">
    <property type="component" value="Chromosome 11"/>
</dbReference>
<gene>
    <name evidence="1" type="ORF">MSG28_006723</name>
</gene>
<keyword evidence="2" id="KW-1185">Reference proteome</keyword>